<dbReference type="FunFam" id="3.40.50.300:FF:000366">
    <property type="entry name" value="GTPase, IMAP family member 2"/>
    <property type="match status" value="1"/>
</dbReference>
<dbReference type="AlphaFoldDB" id="A0A6P8GZB1"/>
<dbReference type="Pfam" id="PF04548">
    <property type="entry name" value="AIG1"/>
    <property type="match status" value="1"/>
</dbReference>
<reference evidence="6" key="1">
    <citation type="submission" date="2025-08" db="UniProtKB">
        <authorList>
            <consortium name="RefSeq"/>
        </authorList>
    </citation>
    <scope>IDENTIFICATION</scope>
</reference>
<dbReference type="RefSeq" id="XP_031440797.1">
    <property type="nucleotide sequence ID" value="XM_031584937.1"/>
</dbReference>
<sequence length="212" mass="23603">MAGHAERRILLVGTTGVGKSSTGNTILGKKAFQKAASPSSLTHEGVAEQKYMKRKMIKVIDTPGLFGTDEVETENGEGTKGEEKREIAGSIVECSPGPHAVVIVLQVGRYTKHEMETVKHNTNNFSEKVLKYTIVLFTHGDNLEGQTIEEFVTKNGKLQELIKKCGGRCHVIDNKHWKRWPFGYKSNRTQVGRLLNTIEKLVEENGGQYYTN</sequence>
<dbReference type="InterPro" id="IPR027417">
    <property type="entry name" value="P-loop_NTPase"/>
</dbReference>
<evidence type="ECO:0000259" key="4">
    <source>
        <dbReference type="PROSITE" id="PS51720"/>
    </source>
</evidence>
<dbReference type="Proteomes" id="UP000515152">
    <property type="component" value="Chromosome 18"/>
</dbReference>
<feature type="domain" description="AIG1-type G" evidence="4">
    <location>
        <begin position="4"/>
        <end position="212"/>
    </location>
</feature>
<accession>A0A6P8GZB1</accession>
<dbReference type="SUPFAM" id="SSF52540">
    <property type="entry name" value="P-loop containing nucleoside triphosphate hydrolases"/>
    <property type="match status" value="1"/>
</dbReference>
<dbReference type="PANTHER" id="PTHR10903">
    <property type="entry name" value="GTPASE, IMAP FAMILY MEMBER-RELATED"/>
    <property type="match status" value="1"/>
</dbReference>
<evidence type="ECO:0000256" key="3">
    <source>
        <dbReference type="ARBA" id="ARBA00023134"/>
    </source>
</evidence>
<dbReference type="OrthoDB" id="425923at2759"/>
<name>A0A6P8GZB1_CLUHA</name>
<dbReference type="PANTHER" id="PTHR10903:SF62">
    <property type="entry name" value="GTPASE IMAP FAMILY MEMBER 4-LIKE-RELATED"/>
    <property type="match status" value="1"/>
</dbReference>
<dbReference type="KEGG" id="char:116224612"/>
<evidence type="ECO:0000313" key="5">
    <source>
        <dbReference type="Proteomes" id="UP000515152"/>
    </source>
</evidence>
<evidence type="ECO:0000313" key="6">
    <source>
        <dbReference type="RefSeq" id="XP_031440797.1"/>
    </source>
</evidence>
<dbReference type="GeneID" id="116224612"/>
<proteinExistence type="inferred from homology"/>
<dbReference type="InterPro" id="IPR006703">
    <property type="entry name" value="G_AIG1"/>
</dbReference>
<keyword evidence="3" id="KW-0342">GTP-binding</keyword>
<dbReference type="InterPro" id="IPR045058">
    <property type="entry name" value="GIMA/IAN/Toc"/>
</dbReference>
<evidence type="ECO:0000256" key="2">
    <source>
        <dbReference type="ARBA" id="ARBA00022741"/>
    </source>
</evidence>
<gene>
    <name evidence="6" type="primary">LOC116224612</name>
</gene>
<dbReference type="Gene3D" id="3.40.50.300">
    <property type="entry name" value="P-loop containing nucleotide triphosphate hydrolases"/>
    <property type="match status" value="1"/>
</dbReference>
<evidence type="ECO:0000256" key="1">
    <source>
        <dbReference type="ARBA" id="ARBA00008535"/>
    </source>
</evidence>
<keyword evidence="5" id="KW-1185">Reference proteome</keyword>
<protein>
    <submittedName>
        <fullName evidence="6">GTPase IMAP family member 9-like</fullName>
    </submittedName>
</protein>
<dbReference type="GO" id="GO:0005525">
    <property type="term" value="F:GTP binding"/>
    <property type="evidence" value="ECO:0007669"/>
    <property type="project" value="UniProtKB-KW"/>
</dbReference>
<comment type="similarity">
    <text evidence="1">Belongs to the TRAFAC class TrmE-Era-EngA-EngB-Septin-like GTPase superfamily. AIG1/Toc34/Toc159-like paraseptin GTPase family. IAN subfamily.</text>
</comment>
<keyword evidence="2" id="KW-0547">Nucleotide-binding</keyword>
<dbReference type="PROSITE" id="PS51720">
    <property type="entry name" value="G_AIG1"/>
    <property type="match status" value="1"/>
</dbReference>
<organism evidence="5 6">
    <name type="scientific">Clupea harengus</name>
    <name type="common">Atlantic herring</name>
    <dbReference type="NCBI Taxonomy" id="7950"/>
    <lineage>
        <taxon>Eukaryota</taxon>
        <taxon>Metazoa</taxon>
        <taxon>Chordata</taxon>
        <taxon>Craniata</taxon>
        <taxon>Vertebrata</taxon>
        <taxon>Euteleostomi</taxon>
        <taxon>Actinopterygii</taxon>
        <taxon>Neopterygii</taxon>
        <taxon>Teleostei</taxon>
        <taxon>Clupei</taxon>
        <taxon>Clupeiformes</taxon>
        <taxon>Clupeoidei</taxon>
        <taxon>Clupeidae</taxon>
        <taxon>Clupea</taxon>
    </lineage>
</organism>